<keyword evidence="1" id="KW-0813">Transport</keyword>
<comment type="caution">
    <text evidence="6">The sequence shown here is derived from an EMBL/GenBank/DDBJ whole genome shotgun (WGS) entry which is preliminary data.</text>
</comment>
<dbReference type="InterPro" id="IPR014068">
    <property type="entry name" value="Azurin"/>
</dbReference>
<dbReference type="GO" id="GO:0005507">
    <property type="term" value="F:copper ion binding"/>
    <property type="evidence" value="ECO:0007669"/>
    <property type="project" value="InterPro"/>
</dbReference>
<dbReference type="InterPro" id="IPR000923">
    <property type="entry name" value="BlueCu_1"/>
</dbReference>
<proteinExistence type="predicted"/>
<feature type="domain" description="Blue (type 1) copper" evidence="5">
    <location>
        <begin position="97"/>
        <end position="213"/>
    </location>
</feature>
<evidence type="ECO:0000313" key="6">
    <source>
        <dbReference type="EMBL" id="EKF55147.1"/>
    </source>
</evidence>
<dbReference type="GO" id="GO:0009055">
    <property type="term" value="F:electron transfer activity"/>
    <property type="evidence" value="ECO:0007669"/>
    <property type="project" value="InterPro"/>
</dbReference>
<dbReference type="NCBIfam" id="TIGR02695">
    <property type="entry name" value="azurin"/>
    <property type="match status" value="1"/>
</dbReference>
<keyword evidence="4" id="KW-0186">Copper</keyword>
<keyword evidence="3" id="KW-0249">Electron transport</keyword>
<dbReference type="PROSITE" id="PS00196">
    <property type="entry name" value="COPPER_BLUE"/>
    <property type="match status" value="1"/>
</dbReference>
<dbReference type="PANTHER" id="PTHR38439:SF2">
    <property type="entry name" value="OUTER MEMBRANE PROTEIN H.8"/>
    <property type="match status" value="1"/>
</dbReference>
<reference evidence="6 7" key="1">
    <citation type="journal article" date="2012" name="J. Bacteriol.">
        <title>Genome Sequence of Galbibacter marinum Type Strain ck-I2-15.</title>
        <authorList>
            <person name="Lai Q."/>
            <person name="Li C."/>
            <person name="Shao Z."/>
        </authorList>
    </citation>
    <scope>NUCLEOTIDE SEQUENCE [LARGE SCALE GENOMIC DNA]</scope>
    <source>
        <strain evidence="7">ck-I2-15</strain>
    </source>
</reference>
<dbReference type="PANTHER" id="PTHR38439">
    <property type="entry name" value="AURACYANIN-B"/>
    <property type="match status" value="1"/>
</dbReference>
<dbReference type="eggNOG" id="COG3241">
    <property type="taxonomic scope" value="Bacteria"/>
</dbReference>
<dbReference type="EMBL" id="AMSG01000010">
    <property type="protein sequence ID" value="EKF55147.1"/>
    <property type="molecule type" value="Genomic_DNA"/>
</dbReference>
<dbReference type="CDD" id="cd13922">
    <property type="entry name" value="Azurin"/>
    <property type="match status" value="1"/>
</dbReference>
<name>K2QKB2_9FLAO</name>
<accession>K2QKB2</accession>
<dbReference type="InterPro" id="IPR050845">
    <property type="entry name" value="Cu-binding_ET"/>
</dbReference>
<dbReference type="Proteomes" id="UP000007364">
    <property type="component" value="Unassembled WGS sequence"/>
</dbReference>
<organism evidence="6 7">
    <name type="scientific">Galbibacter marinus</name>
    <dbReference type="NCBI Taxonomy" id="555500"/>
    <lineage>
        <taxon>Bacteria</taxon>
        <taxon>Pseudomonadati</taxon>
        <taxon>Bacteroidota</taxon>
        <taxon>Flavobacteriia</taxon>
        <taxon>Flavobacteriales</taxon>
        <taxon>Flavobacteriaceae</taxon>
        <taxon>Galbibacter</taxon>
    </lineage>
</organism>
<dbReference type="Gene3D" id="2.60.40.420">
    <property type="entry name" value="Cupredoxins - blue copper proteins"/>
    <property type="match status" value="1"/>
</dbReference>
<protein>
    <submittedName>
        <fullName evidence="6">Azurin</fullName>
    </submittedName>
</protein>
<evidence type="ECO:0000256" key="2">
    <source>
        <dbReference type="ARBA" id="ARBA00022723"/>
    </source>
</evidence>
<evidence type="ECO:0000256" key="4">
    <source>
        <dbReference type="ARBA" id="ARBA00023008"/>
    </source>
</evidence>
<evidence type="ECO:0000256" key="3">
    <source>
        <dbReference type="ARBA" id="ARBA00022982"/>
    </source>
</evidence>
<dbReference type="STRING" id="555500.I215_08957"/>
<dbReference type="InterPro" id="IPR008972">
    <property type="entry name" value="Cupredoxin"/>
</dbReference>
<evidence type="ECO:0000256" key="1">
    <source>
        <dbReference type="ARBA" id="ARBA00022448"/>
    </source>
</evidence>
<gene>
    <name evidence="6" type="ORF">I215_08957</name>
</gene>
<sequence>MVMPRILQQIVIHKYLSKLVLKLAIKIRIQYLRIVIKILVKMNIYSKLIAFVFALAIISCGDGKKEKKEEKFQYEQEAAAPAKAASEQKSQNDVLITANDMMKFSTKEIRVKSGEKVTITLKHTGKLDVKVMGHNLVILKKGADLIAFATAAVEAADNEYIPEGTDDVLAHTELIGGGETTTIEFEAPEPGTYDFLCSFPGHFAAMQGKFIVE</sequence>
<dbReference type="AlphaFoldDB" id="K2QKB2"/>
<dbReference type="SUPFAM" id="SSF49503">
    <property type="entry name" value="Cupredoxins"/>
    <property type="match status" value="1"/>
</dbReference>
<keyword evidence="2" id="KW-0479">Metal-binding</keyword>
<keyword evidence="7" id="KW-1185">Reference proteome</keyword>
<evidence type="ECO:0000313" key="7">
    <source>
        <dbReference type="Proteomes" id="UP000007364"/>
    </source>
</evidence>
<evidence type="ECO:0000259" key="5">
    <source>
        <dbReference type="Pfam" id="PF00127"/>
    </source>
</evidence>
<dbReference type="Pfam" id="PF00127">
    <property type="entry name" value="Copper-bind"/>
    <property type="match status" value="1"/>
</dbReference>
<dbReference type="InterPro" id="IPR028871">
    <property type="entry name" value="BlueCu_1_BS"/>
</dbReference>